<keyword evidence="4" id="KW-1185">Reference proteome</keyword>
<dbReference type="PANTHER" id="PTHR34439">
    <property type="entry name" value="CENTROBIN"/>
    <property type="match status" value="1"/>
</dbReference>
<evidence type="ECO:0000256" key="1">
    <source>
        <dbReference type="SAM" id="Coils"/>
    </source>
</evidence>
<evidence type="ECO:0000313" key="3">
    <source>
        <dbReference type="EMBL" id="CAJ0952243.1"/>
    </source>
</evidence>
<feature type="region of interest" description="Disordered" evidence="2">
    <location>
        <begin position="203"/>
        <end position="252"/>
    </location>
</feature>
<accession>A0ABN9LXB6</accession>
<feature type="coiled-coil region" evidence="1">
    <location>
        <begin position="312"/>
        <end position="348"/>
    </location>
</feature>
<feature type="coiled-coil region" evidence="1">
    <location>
        <begin position="418"/>
        <end position="459"/>
    </location>
</feature>
<feature type="region of interest" description="Disordered" evidence="2">
    <location>
        <begin position="273"/>
        <end position="294"/>
    </location>
</feature>
<dbReference type="EMBL" id="CAUEEQ010034649">
    <property type="protein sequence ID" value="CAJ0952243.1"/>
    <property type="molecule type" value="Genomic_DNA"/>
</dbReference>
<gene>
    <name evidence="3" type="ORF">RIMI_LOCUS13804945</name>
</gene>
<comment type="caution">
    <text evidence="3">The sequence shown here is derived from an EMBL/GenBank/DDBJ whole genome shotgun (WGS) entry which is preliminary data.</text>
</comment>
<dbReference type="Proteomes" id="UP001176940">
    <property type="component" value="Unassembled WGS sequence"/>
</dbReference>
<feature type="compositionally biased region" description="Basic and acidic residues" evidence="2">
    <location>
        <begin position="531"/>
        <end position="542"/>
    </location>
</feature>
<keyword evidence="1" id="KW-0175">Coiled coil</keyword>
<feature type="region of interest" description="Disordered" evidence="2">
    <location>
        <begin position="531"/>
        <end position="557"/>
    </location>
</feature>
<sequence>MVSRLAGAARESDVTRRLWERGSNKQDTRRLESEEAPALCCEAAEKILEQQSDTTSTLLSAHPGQDLSPPLSLAGLEGLFPRYSTLYNAPLPDLQLRDALEKETARRKHLERHIQNLQSEMLELQQGASVMLAADRRKDCMIQQLDQTLALVVGGWKQQERQREETMHRLRQEKEEAEQARTRDQEVLAQVEQRLAEAMESLGREQVAAKEQQTELQRQVEEQTAHVSQLQKERKAEEEAREQERRELETLQQQAQEQQRFWEQRELELEEECRQAQDRGTRELEKEKAFSQQETQKSQQLQLALAAQHGDVLRLERELQTSHRERDTLQMELNLEKARNESEKVRIESEHKMRLEEMMTERLGAIQEESAQHLCTVRDHHRKQLLDLTSQHEAELCRQMSQFKGELQERERRHRDIVVDLELKLSRSEEHCQELSRSLRRLESERADMLSQLQDVMKSHWSQTLRVLAAKVPSESSTIAGFHQQTETSDQRTSQLLSEGVYGDETSVPARPGIVMADNLTGIANLHLKDSTDSTKETDGHFQRGGSQPLEDSHGGSRVCGRFLTDNSGTDLIHFNRIMDDKSKSFIKPSSVHGSSQRFLGDGAHVGNNTGLSFTQSDGHIGHLGNAPGTPGTTSLFGTKDLHTLQDILASDTIGVYIAGQSVEDKSQRFIYPEMTSFSEQSKNTSDNAVTGSVILTQRDSSSRLVDDIQQSLTRGNQHIPSSEKNIFSQYKSSGAHSFTTNHNQPQSTIPIHRHMKEDSASTTPGVSNHLREASNPGVHPSLDQAPITVPNFSPISKMTMQGNGREIRIPSTYRERQDSSHQPSHRVCDPEERFYPMQMEDLSHSFSSYHGFYPLEPHPDGTMTTTGEYDL</sequence>
<evidence type="ECO:0000256" key="2">
    <source>
        <dbReference type="SAM" id="MobiDB-lite"/>
    </source>
</evidence>
<dbReference type="PANTHER" id="PTHR34439:SF1">
    <property type="entry name" value="CENTROBIN"/>
    <property type="match status" value="1"/>
</dbReference>
<feature type="region of interest" description="Disordered" evidence="2">
    <location>
        <begin position="165"/>
        <end position="185"/>
    </location>
</feature>
<dbReference type="InterPro" id="IPR038923">
    <property type="entry name" value="Centrobin"/>
</dbReference>
<feature type="region of interest" description="Disordered" evidence="2">
    <location>
        <begin position="757"/>
        <end position="787"/>
    </location>
</feature>
<organism evidence="3 4">
    <name type="scientific">Ranitomeya imitator</name>
    <name type="common">mimic poison frog</name>
    <dbReference type="NCBI Taxonomy" id="111125"/>
    <lineage>
        <taxon>Eukaryota</taxon>
        <taxon>Metazoa</taxon>
        <taxon>Chordata</taxon>
        <taxon>Craniata</taxon>
        <taxon>Vertebrata</taxon>
        <taxon>Euteleostomi</taxon>
        <taxon>Amphibia</taxon>
        <taxon>Batrachia</taxon>
        <taxon>Anura</taxon>
        <taxon>Neobatrachia</taxon>
        <taxon>Hyloidea</taxon>
        <taxon>Dendrobatidae</taxon>
        <taxon>Dendrobatinae</taxon>
        <taxon>Ranitomeya</taxon>
    </lineage>
</organism>
<feature type="compositionally biased region" description="Basic and acidic residues" evidence="2">
    <location>
        <begin position="273"/>
        <end position="289"/>
    </location>
</feature>
<proteinExistence type="predicted"/>
<reference evidence="3" key="1">
    <citation type="submission" date="2023-07" db="EMBL/GenBank/DDBJ databases">
        <authorList>
            <person name="Stuckert A."/>
        </authorList>
    </citation>
    <scope>NUCLEOTIDE SEQUENCE</scope>
</reference>
<protein>
    <recommendedName>
        <fullName evidence="5">Centrobin</fullName>
    </recommendedName>
</protein>
<feature type="compositionally biased region" description="Basic and acidic residues" evidence="2">
    <location>
        <begin position="231"/>
        <end position="249"/>
    </location>
</feature>
<feature type="coiled-coil region" evidence="1">
    <location>
        <begin position="100"/>
        <end position="127"/>
    </location>
</feature>
<name>A0ABN9LXB6_9NEOB</name>
<evidence type="ECO:0000313" key="4">
    <source>
        <dbReference type="Proteomes" id="UP001176940"/>
    </source>
</evidence>
<evidence type="ECO:0008006" key="5">
    <source>
        <dbReference type="Google" id="ProtNLM"/>
    </source>
</evidence>